<keyword evidence="1" id="KW-1133">Transmembrane helix</keyword>
<accession>A0A422M1V2</accession>
<dbReference type="EMBL" id="LKGI01000066">
    <property type="protein sequence ID" value="RNE30045.1"/>
    <property type="molecule type" value="Genomic_DNA"/>
</dbReference>
<feature type="transmembrane region" description="Helical" evidence="1">
    <location>
        <begin position="248"/>
        <end position="265"/>
    </location>
</feature>
<dbReference type="PIRSF" id="PIRSF033101">
    <property type="entry name" value="UCP033101"/>
    <property type="match status" value="1"/>
</dbReference>
<keyword evidence="1" id="KW-0812">Transmembrane</keyword>
<protein>
    <submittedName>
        <fullName evidence="2">Putative membrane protein</fullName>
    </submittedName>
</protein>
<name>A0A422M1V2_LACPA</name>
<dbReference type="RefSeq" id="WP_003603238.1">
    <property type="nucleotide sequence ID" value="NZ_AQVS01000016.1"/>
</dbReference>
<evidence type="ECO:0000313" key="4">
    <source>
        <dbReference type="Proteomes" id="UP000284123"/>
    </source>
</evidence>
<evidence type="ECO:0000313" key="3">
    <source>
        <dbReference type="EMBL" id="RNE30045.1"/>
    </source>
</evidence>
<sequence length="279" mass="31218">MDKVVNNSPVSQFTVNMMGVEMLLCFALPIILLIWVILRYSKPQKGAVKVFFIGMGVFFLFAGVLEGPFRGIAKDFQHVPFLYALYGALLAGVFEEVGRYLGLKFINKRIPTKAATPETPFLYGLGHGGLEMILIGSLTMFSNFMFAMLINGGKVNEMLEKVPASSRSVLNTQVKQLMATTGWTISLSLMERLLALAVQIALSVVVWIIIMKRMRWFWLLLPIGLHAFIDFPAALTQVGALNGAVEEVLLVVQTILVLAFTYWFWRQNRQVMTRTAKTA</sequence>
<reference evidence="4 5" key="1">
    <citation type="journal article" date="2018" name="Front. Microbiol.">
        <title>Conversion of Methionine to Cysteine in Lactobacillus paracasei Depends on the Highly Mobile cysK-ctl-cysE Gene Cluster.</title>
        <authorList>
            <person name="Wuthrich D."/>
            <person name="Irmler S."/>
            <person name="Berthoud H."/>
            <person name="Guggenbuhl B."/>
            <person name="Eugster E."/>
            <person name="Bruggmann R."/>
        </authorList>
    </citation>
    <scope>NUCLEOTIDE SEQUENCE [LARGE SCALE GENOMIC DNA]</scope>
    <source>
        <strain evidence="2 5">FAM18157</strain>
        <strain evidence="3 4">FAM6012</strain>
    </source>
</reference>
<feature type="transmembrane region" description="Helical" evidence="1">
    <location>
        <begin position="81"/>
        <end position="101"/>
    </location>
</feature>
<dbReference type="AlphaFoldDB" id="A0A422M1V2"/>
<dbReference type="Proteomes" id="UP000284716">
    <property type="component" value="Unassembled WGS sequence"/>
</dbReference>
<feature type="transmembrane region" description="Helical" evidence="1">
    <location>
        <begin position="193"/>
        <end position="210"/>
    </location>
</feature>
<feature type="transmembrane region" description="Helical" evidence="1">
    <location>
        <begin position="20"/>
        <end position="38"/>
    </location>
</feature>
<dbReference type="EMBL" id="LKFS01000071">
    <property type="protein sequence ID" value="RND80800.1"/>
    <property type="molecule type" value="Genomic_DNA"/>
</dbReference>
<organism evidence="2 5">
    <name type="scientific">Lacticaseibacillus paracasei</name>
    <name type="common">Lactobacillus paracasei</name>
    <dbReference type="NCBI Taxonomy" id="1597"/>
    <lineage>
        <taxon>Bacteria</taxon>
        <taxon>Bacillati</taxon>
        <taxon>Bacillota</taxon>
        <taxon>Bacilli</taxon>
        <taxon>Lactobacillales</taxon>
        <taxon>Lactobacillaceae</taxon>
        <taxon>Lacticaseibacillus</taxon>
    </lineage>
</organism>
<keyword evidence="1" id="KW-0472">Membrane</keyword>
<proteinExistence type="predicted"/>
<comment type="caution">
    <text evidence="2">The sequence shown here is derived from an EMBL/GenBank/DDBJ whole genome shotgun (WGS) entry which is preliminary data.</text>
</comment>
<evidence type="ECO:0000313" key="2">
    <source>
        <dbReference type="EMBL" id="RND80800.1"/>
    </source>
</evidence>
<dbReference type="Proteomes" id="UP000284123">
    <property type="component" value="Unassembled WGS sequence"/>
</dbReference>
<feature type="transmembrane region" description="Helical" evidence="1">
    <location>
        <begin position="50"/>
        <end position="69"/>
    </location>
</feature>
<gene>
    <name evidence="2" type="ORF">FAM18157_01786</name>
    <name evidence="3" type="ORF">FAM6012_01831</name>
</gene>
<dbReference type="InterPro" id="IPR011397">
    <property type="entry name" value="YhfC"/>
</dbReference>
<feature type="transmembrane region" description="Helical" evidence="1">
    <location>
        <begin position="121"/>
        <end position="150"/>
    </location>
</feature>
<dbReference type="Pfam" id="PF10086">
    <property type="entry name" value="YhfC"/>
    <property type="match status" value="1"/>
</dbReference>
<evidence type="ECO:0000256" key="1">
    <source>
        <dbReference type="SAM" id="Phobius"/>
    </source>
</evidence>
<evidence type="ECO:0000313" key="5">
    <source>
        <dbReference type="Proteomes" id="UP000284716"/>
    </source>
</evidence>
<feature type="transmembrane region" description="Helical" evidence="1">
    <location>
        <begin position="217"/>
        <end position="236"/>
    </location>
</feature>